<dbReference type="InterPro" id="IPR057366">
    <property type="entry name" value="TRPM-like"/>
</dbReference>
<feature type="transmembrane region" description="Helical" evidence="8">
    <location>
        <begin position="1035"/>
        <end position="1064"/>
    </location>
</feature>
<gene>
    <name evidence="12" type="primary">TRPM3</name>
    <name evidence="12" type="ORF">TNCT_104911</name>
</gene>
<feature type="transmembrane region" description="Helical" evidence="8">
    <location>
        <begin position="960"/>
        <end position="981"/>
    </location>
</feature>
<evidence type="ECO:0000256" key="3">
    <source>
        <dbReference type="ARBA" id="ARBA00022692"/>
    </source>
</evidence>
<evidence type="ECO:0000256" key="1">
    <source>
        <dbReference type="ARBA" id="ARBA00004141"/>
    </source>
</evidence>
<evidence type="ECO:0000313" key="13">
    <source>
        <dbReference type="Proteomes" id="UP000887116"/>
    </source>
</evidence>
<evidence type="ECO:0000313" key="12">
    <source>
        <dbReference type="EMBL" id="GFQ74186.1"/>
    </source>
</evidence>
<sequence>MLTLMGIKIGPETHAFTIKCDKIRIECSEIRASDASKKARTFRLEERTLEKAFFEVEEVPIDCMCLDHGKDSDGENDGNIATDAEKLWRWNRYSSMTEIHPYVFQFLTENFTRKECTIFEPAPQQPNCVCGGTFKEHRSRAIFENVLPGTVDRHKVLPANEGPRVKSYPTNAYGKIEFQMDGLGLLKPAKYIRLSDDNCLDSLVTLMQDYWKMNEPDPPQFIISVIGNTSSFVDDPEWKESFGDNLVKAILTAHAWLFTGGLNYGLVKVVGDAVRKRQYLLSTRERMIHAVRCIGVTKWGCVENSDLLLNTDPKEMHYSRYKVKPHHKLESGRAFLNPGHTHFLLVDDGTKRTCKGTEAFRVELMHKISSTKEEEGLAIPSILLVLGGDLDSIDEILLCLQKDIPVLLCCGSGDIADIIAMAISCCNMSGSRCERLAAEEDKDVIRNLLNSYVKKHAKNTIHVLDAKVKDIYRCCKKKHLIHIFEINGNESLDLHILSTVIKHKRGASLRDQLLLAVNWNRPDVAKKLFPDCGSWPLDIIEEAMTAALITNKPAFVRLLLKRGIVMRDYLTVGLLRTLYNDCICENEAAQVILKDLTHKEKYFNLRDISNFVAFLMRKHRHEIYQRDITCKRGIESTVLYPVTLKNIHFILPRTELALFFWNETQKPLQMSVVATALYWRLNMSYENEEKSIYIDKKKEFEKIAVGVLEECDKMDWKKTSEILTYRDPYWGNMTVLDLAILAYDRAFMSSETCIKITEQLWFGRLESNTVLKLSLTIFNPLLIGLGYLRYRNDPDADREPNIFEKIYYFYSCPAIKMMVLFYSYLCYLFLFSYVILFDFRDAINWPEIILHVWAFSLILDIGKEIVQQPSDPKDNKLMEWLHGYFWNKLDVVWVLFFFLGVTIRLTSQFVYISNWVRLDDVHLIYTFSCILSYIRLYEFYMTMSHIGPKLIVLKRMIGDLIVFFLIVAVCILCYGIGRVALLHRERQPFWNVFTEIFSLPYWHLFGELDLDEDSAGRFPTCDDDPSYCHQSPHAWIVPIMLAVYMLIGNILLVNMLIAVFTHVFDEVNANSREIYLFEIYVSGLQFSRRSILPPPFLIVEDLLCGTYFLCVKLYKKIYSKCCCCIRGLNEKCQMQRKLRLVYVGNLRLFEKEGRAKYLKKLGSPDEQALEAAKIDKRISYLKDFVKKLHLLHNPKQTPKKDKQSKYKESATSKARMQFFSNQTDKINEDDEDLRSQVDMDDFILQWSTVKRCASEQQMAKSWAETDNRLKQIENYLTYIVTKLENIDQAVSKMNQVATPI</sequence>
<feature type="domain" description="TRPM-like" evidence="11">
    <location>
        <begin position="652"/>
        <end position="749"/>
    </location>
</feature>
<dbReference type="OrthoDB" id="6411402at2759"/>
<keyword evidence="2" id="KW-0813">Transport</keyword>
<dbReference type="Proteomes" id="UP000887116">
    <property type="component" value="Unassembled WGS sequence"/>
</dbReference>
<dbReference type="InterPro" id="IPR050927">
    <property type="entry name" value="TRPM"/>
</dbReference>
<dbReference type="GO" id="GO:0030001">
    <property type="term" value="P:metal ion transport"/>
    <property type="evidence" value="ECO:0007669"/>
    <property type="project" value="TreeGrafter"/>
</dbReference>
<dbReference type="PANTHER" id="PTHR13800:SF1">
    <property type="entry name" value="TRANSIENT RECEPTOR POTENTIAL CATION CHANNEL TRPM"/>
    <property type="match status" value="1"/>
</dbReference>
<keyword evidence="6 8" id="KW-0472">Membrane</keyword>
<feature type="domain" description="TRPM-like" evidence="11">
    <location>
        <begin position="528"/>
        <end position="627"/>
    </location>
</feature>
<comment type="subcellular location">
    <subcellularLocation>
        <location evidence="1">Membrane</location>
        <topology evidence="1">Multi-pass membrane protein</topology>
    </subcellularLocation>
</comment>
<name>A0A8X6FAJ4_TRICU</name>
<keyword evidence="12" id="KW-0675">Receptor</keyword>
<evidence type="ECO:0000256" key="4">
    <source>
        <dbReference type="ARBA" id="ARBA00022989"/>
    </source>
</evidence>
<proteinExistence type="predicted"/>
<dbReference type="InterPro" id="IPR005821">
    <property type="entry name" value="Ion_trans_dom"/>
</dbReference>
<feature type="transmembrane region" description="Helical" evidence="8">
    <location>
        <begin position="808"/>
        <end position="836"/>
    </location>
</feature>
<evidence type="ECO:0000256" key="6">
    <source>
        <dbReference type="ARBA" id="ARBA00023136"/>
    </source>
</evidence>
<feature type="domain" description="Ion transport" evidence="9">
    <location>
        <begin position="822"/>
        <end position="1071"/>
    </location>
</feature>
<dbReference type="Pfam" id="PF00520">
    <property type="entry name" value="Ion_trans"/>
    <property type="match status" value="1"/>
</dbReference>
<dbReference type="Pfam" id="PF18139">
    <property type="entry name" value="LSDAT_euk"/>
    <property type="match status" value="1"/>
</dbReference>
<dbReference type="GO" id="GO:0005886">
    <property type="term" value="C:plasma membrane"/>
    <property type="evidence" value="ECO:0007669"/>
    <property type="project" value="TreeGrafter"/>
</dbReference>
<accession>A0A8X6FAJ4</accession>
<dbReference type="Pfam" id="PF25508">
    <property type="entry name" value="TRPM2"/>
    <property type="match status" value="2"/>
</dbReference>
<dbReference type="InterPro" id="IPR041491">
    <property type="entry name" value="TRPM_SLOG"/>
</dbReference>
<comment type="caution">
    <text evidence="12">The sequence shown here is derived from an EMBL/GenBank/DDBJ whole genome shotgun (WGS) entry which is preliminary data.</text>
</comment>
<evidence type="ECO:0000256" key="5">
    <source>
        <dbReference type="ARBA" id="ARBA00023065"/>
    </source>
</evidence>
<keyword evidence="13" id="KW-1185">Reference proteome</keyword>
<protein>
    <submittedName>
        <fullName evidence="12">Transient receptor potential cation channel subfamily M member 3</fullName>
    </submittedName>
</protein>
<evidence type="ECO:0000256" key="2">
    <source>
        <dbReference type="ARBA" id="ARBA00022448"/>
    </source>
</evidence>
<dbReference type="GO" id="GO:0005261">
    <property type="term" value="F:monoatomic cation channel activity"/>
    <property type="evidence" value="ECO:0007669"/>
    <property type="project" value="TreeGrafter"/>
</dbReference>
<reference evidence="12" key="1">
    <citation type="submission" date="2020-07" db="EMBL/GenBank/DDBJ databases">
        <title>Multicomponent nature underlies the extraordinary mechanical properties of spider dragline silk.</title>
        <authorList>
            <person name="Kono N."/>
            <person name="Nakamura H."/>
            <person name="Mori M."/>
            <person name="Yoshida Y."/>
            <person name="Ohtoshi R."/>
            <person name="Malay A.D."/>
            <person name="Moran D.A.P."/>
            <person name="Tomita M."/>
            <person name="Numata K."/>
            <person name="Arakawa K."/>
        </authorList>
    </citation>
    <scope>NUCLEOTIDE SEQUENCE</scope>
</reference>
<keyword evidence="4 8" id="KW-1133">Transmembrane helix</keyword>
<feature type="transmembrane region" description="Helical" evidence="8">
    <location>
        <begin position="923"/>
        <end position="940"/>
    </location>
</feature>
<evidence type="ECO:0000256" key="7">
    <source>
        <dbReference type="ARBA" id="ARBA00023303"/>
    </source>
</evidence>
<evidence type="ECO:0000259" key="9">
    <source>
        <dbReference type="Pfam" id="PF00520"/>
    </source>
</evidence>
<keyword evidence="7" id="KW-0407">Ion channel</keyword>
<organism evidence="12 13">
    <name type="scientific">Trichonephila clavata</name>
    <name type="common">Joro spider</name>
    <name type="synonym">Nephila clavata</name>
    <dbReference type="NCBI Taxonomy" id="2740835"/>
    <lineage>
        <taxon>Eukaryota</taxon>
        <taxon>Metazoa</taxon>
        <taxon>Ecdysozoa</taxon>
        <taxon>Arthropoda</taxon>
        <taxon>Chelicerata</taxon>
        <taxon>Arachnida</taxon>
        <taxon>Araneae</taxon>
        <taxon>Araneomorphae</taxon>
        <taxon>Entelegynae</taxon>
        <taxon>Araneoidea</taxon>
        <taxon>Nephilidae</taxon>
        <taxon>Trichonephila</taxon>
    </lineage>
</organism>
<keyword evidence="5" id="KW-0406">Ion transport</keyword>
<keyword evidence="3 8" id="KW-0812">Transmembrane</keyword>
<evidence type="ECO:0000259" key="10">
    <source>
        <dbReference type="Pfam" id="PF18139"/>
    </source>
</evidence>
<evidence type="ECO:0000259" key="11">
    <source>
        <dbReference type="Pfam" id="PF25508"/>
    </source>
</evidence>
<evidence type="ECO:0000256" key="8">
    <source>
        <dbReference type="SAM" id="Phobius"/>
    </source>
</evidence>
<feature type="domain" description="TRPM SLOG" evidence="10">
    <location>
        <begin position="189"/>
        <end position="460"/>
    </location>
</feature>
<dbReference type="EMBL" id="BMAO01021394">
    <property type="protein sequence ID" value="GFQ74186.1"/>
    <property type="molecule type" value="Genomic_DNA"/>
</dbReference>
<feature type="transmembrane region" description="Helical" evidence="8">
    <location>
        <begin position="883"/>
        <end position="903"/>
    </location>
</feature>
<dbReference type="PANTHER" id="PTHR13800">
    <property type="entry name" value="TRANSIENT RECEPTOR POTENTIAL CATION CHANNEL, SUBFAMILY M, MEMBER 6"/>
    <property type="match status" value="1"/>
</dbReference>